<evidence type="ECO:0000259" key="12">
    <source>
        <dbReference type="PROSITE" id="PS00300"/>
    </source>
</evidence>
<feature type="repeat" description="TPR" evidence="10">
    <location>
        <begin position="224"/>
        <end position="257"/>
    </location>
</feature>
<dbReference type="EMBL" id="PDSK01000112">
    <property type="protein sequence ID" value="PIE32546.1"/>
    <property type="molecule type" value="Genomic_DNA"/>
</dbReference>
<dbReference type="EC" id="3.6.5.4" evidence="9"/>
<dbReference type="FunFam" id="3.40.50.300:FF:000053">
    <property type="entry name" value="Signal recognition particle receptor FtsY"/>
    <property type="match status" value="1"/>
</dbReference>
<dbReference type="Proteomes" id="UP000230821">
    <property type="component" value="Unassembled WGS sequence"/>
</dbReference>
<dbReference type="GO" id="GO:0005047">
    <property type="term" value="F:signal recognition particle binding"/>
    <property type="evidence" value="ECO:0007669"/>
    <property type="project" value="TreeGrafter"/>
</dbReference>
<dbReference type="SUPFAM" id="SSF48452">
    <property type="entry name" value="TPR-like"/>
    <property type="match status" value="2"/>
</dbReference>
<keyword evidence="2 9" id="KW-0963">Cytoplasm</keyword>
<dbReference type="GO" id="GO:0006614">
    <property type="term" value="P:SRP-dependent cotranslational protein targeting to membrane"/>
    <property type="evidence" value="ECO:0007669"/>
    <property type="project" value="InterPro"/>
</dbReference>
<organism evidence="13 14">
    <name type="scientific">candidate division KSB3 bacterium</name>
    <dbReference type="NCBI Taxonomy" id="2044937"/>
    <lineage>
        <taxon>Bacteria</taxon>
        <taxon>candidate division KSB3</taxon>
    </lineage>
</organism>
<dbReference type="InterPro" id="IPR019734">
    <property type="entry name" value="TPR_rpt"/>
</dbReference>
<keyword evidence="5 9" id="KW-0342">GTP-binding</keyword>
<dbReference type="Pfam" id="PF13432">
    <property type="entry name" value="TPR_16"/>
    <property type="match status" value="2"/>
</dbReference>
<dbReference type="HAMAP" id="MF_00920">
    <property type="entry name" value="FtsY"/>
    <property type="match status" value="1"/>
</dbReference>
<dbReference type="InterPro" id="IPR003593">
    <property type="entry name" value="AAA+_ATPase"/>
</dbReference>
<evidence type="ECO:0000256" key="9">
    <source>
        <dbReference type="HAMAP-Rule" id="MF_00920"/>
    </source>
</evidence>
<dbReference type="Pfam" id="PF02881">
    <property type="entry name" value="SRP54_N"/>
    <property type="match status" value="1"/>
</dbReference>
<evidence type="ECO:0000256" key="5">
    <source>
        <dbReference type="ARBA" id="ARBA00023134"/>
    </source>
</evidence>
<evidence type="ECO:0000256" key="8">
    <source>
        <dbReference type="ARBA" id="ARBA00048027"/>
    </source>
</evidence>
<comment type="function">
    <text evidence="9">Involved in targeting and insertion of nascent membrane proteins into the cytoplasmic membrane. Acts as a receptor for the complex formed by the signal recognition particle (SRP) and the ribosome-nascent chain (RNC).</text>
</comment>
<keyword evidence="6 9" id="KW-0472">Membrane</keyword>
<keyword evidence="4 9" id="KW-0378">Hydrolase</keyword>
<dbReference type="Gene3D" id="1.20.120.140">
    <property type="entry name" value="Signal recognition particle SRP54, nucleotide-binding domain"/>
    <property type="match status" value="1"/>
</dbReference>
<proteinExistence type="inferred from homology"/>
<dbReference type="InterPro" id="IPR042101">
    <property type="entry name" value="SRP54_N_sf"/>
</dbReference>
<comment type="subcellular location">
    <subcellularLocation>
        <location evidence="9">Cell membrane</location>
        <topology evidence="9">Peripheral membrane protein</topology>
        <orientation evidence="9">Cytoplasmic side</orientation>
    </subcellularLocation>
    <subcellularLocation>
        <location evidence="9">Cytoplasm</location>
    </subcellularLocation>
</comment>
<evidence type="ECO:0000256" key="7">
    <source>
        <dbReference type="ARBA" id="ARBA00023170"/>
    </source>
</evidence>
<reference evidence="13 14" key="1">
    <citation type="submission" date="2017-10" db="EMBL/GenBank/DDBJ databases">
        <title>Novel microbial diversity and functional potential in the marine mammal oral microbiome.</title>
        <authorList>
            <person name="Dudek N.K."/>
            <person name="Sun C.L."/>
            <person name="Burstein D."/>
            <person name="Kantor R.S."/>
            <person name="Aliaga Goltsman D.S."/>
            <person name="Bik E.M."/>
            <person name="Thomas B.C."/>
            <person name="Banfield J.F."/>
            <person name="Relman D.A."/>
        </authorList>
    </citation>
    <scope>NUCLEOTIDE SEQUENCE [LARGE SCALE GENOMIC DNA]</scope>
    <source>
        <strain evidence="13">DOLJORAL78_47_16</strain>
    </source>
</reference>
<comment type="catalytic activity">
    <reaction evidence="8 9">
        <text>GTP + H2O = GDP + phosphate + H(+)</text>
        <dbReference type="Rhea" id="RHEA:19669"/>
        <dbReference type="ChEBI" id="CHEBI:15377"/>
        <dbReference type="ChEBI" id="CHEBI:15378"/>
        <dbReference type="ChEBI" id="CHEBI:37565"/>
        <dbReference type="ChEBI" id="CHEBI:43474"/>
        <dbReference type="ChEBI" id="CHEBI:58189"/>
        <dbReference type="EC" id="3.6.5.4"/>
    </reaction>
</comment>
<dbReference type="Pfam" id="PF13181">
    <property type="entry name" value="TPR_8"/>
    <property type="match status" value="1"/>
</dbReference>
<dbReference type="CDD" id="cd17874">
    <property type="entry name" value="FtsY"/>
    <property type="match status" value="1"/>
</dbReference>
<feature type="repeat" description="TPR" evidence="10">
    <location>
        <begin position="24"/>
        <end position="57"/>
    </location>
</feature>
<dbReference type="GO" id="GO:0005737">
    <property type="term" value="C:cytoplasm"/>
    <property type="evidence" value="ECO:0007669"/>
    <property type="project" value="UniProtKB-SubCell"/>
</dbReference>
<dbReference type="InterPro" id="IPR000897">
    <property type="entry name" value="SRP54_GTPase_dom"/>
</dbReference>
<dbReference type="Gene3D" id="1.25.40.10">
    <property type="entry name" value="Tetratricopeptide repeat domain"/>
    <property type="match status" value="5"/>
</dbReference>
<keyword evidence="7 9" id="KW-0675">Receptor</keyword>
<comment type="similarity">
    <text evidence="9">Belongs to the GTP-binding SRP family. FtsY subfamily.</text>
</comment>
<gene>
    <name evidence="9" type="primary">ftsY</name>
    <name evidence="13" type="ORF">CSA56_15195</name>
</gene>
<feature type="repeat" description="TPR" evidence="10">
    <location>
        <begin position="338"/>
        <end position="371"/>
    </location>
</feature>
<feature type="domain" description="SRP54-type proteins GTP-binding" evidence="12">
    <location>
        <begin position="780"/>
        <end position="793"/>
    </location>
</feature>
<keyword evidence="10" id="KW-0802">TPR repeat</keyword>
<dbReference type="PANTHER" id="PTHR43134:SF1">
    <property type="entry name" value="SIGNAL RECOGNITION PARTICLE RECEPTOR SUBUNIT ALPHA"/>
    <property type="match status" value="1"/>
</dbReference>
<evidence type="ECO:0000256" key="11">
    <source>
        <dbReference type="SAM" id="Coils"/>
    </source>
</evidence>
<evidence type="ECO:0000256" key="4">
    <source>
        <dbReference type="ARBA" id="ARBA00022801"/>
    </source>
</evidence>
<dbReference type="InterPro" id="IPR004390">
    <property type="entry name" value="SR_rcpt_FtsY"/>
</dbReference>
<feature type="binding site" evidence="9">
    <location>
        <begin position="613"/>
        <end position="620"/>
    </location>
    <ligand>
        <name>GTP</name>
        <dbReference type="ChEBI" id="CHEBI:37565"/>
    </ligand>
</feature>
<feature type="binding site" evidence="9">
    <location>
        <begin position="759"/>
        <end position="762"/>
    </location>
    <ligand>
        <name>GTP</name>
        <dbReference type="ChEBI" id="CHEBI:37565"/>
    </ligand>
</feature>
<sequence length="808" mass="91796">MAKVKVTREQKKLLKAIKKNPHDPAPLCELGWMYFEQHHYSEAKSYFSQAIELQNHSPAVADATYGLALIEMEQKQYIQVRDALRWLIREYPDYQKRPDVHFTLAQVNDILWRTTEWSTKREQEETEYFQRAIDHYEQAVERRSQHHETASALLGKLLYETERYDAALPYLQRASQAPSLNSKDAFDVNYTLGKLHLDIIQDLSKAKTYFETALKRGAKQEYAADLYRQLGSIHKIGGDDDLAVQSYERSLAAYQEEQSEHVLDVLFSLSELKYKHHWLQEAFDYAKRGIQIPTKSLVTSQKLVEILAKSAAGIKAYDEAIEYELQYLKLIKAPDLKAESYLRLGAIYEHQKKIKEAGDAYRKGLKFSKRTLEASKLHAAVGRLYLHENRLNQAVNQLKEAAEFAAEDSGHSASVYRLLGECYQKRGETERSIEAYGMILAKYADSDEEPTARQELKNFRRQLKKDLQAIERAQRSEDMEQPLQAGDADELERLLEIIEELLDEKGFFERLKEGLAKTHMSFVGKIEELLAGRTSVDDELIEDLEEVLILSDIGVSTTQRIIENLQEQVDRKELQDPAQIKHYLRREVQSILEGHESVIDVNRATPFFILVIGVNGTGKTTTIGKLASKFKAQGKEVLLVAGDTFRAAAIEQLEIWGERTDCDVIKHASGADPSAVMYDAVHAACSRNVDVVIADTAGRLHTQKNLMEELRKMVRVISREMPGAPHEILMVIDSTTGQNAISQAQLFNEGIGITGFVLTKLDGTAKGGIIVGISNDMDIPVRFIGIGEKVEDLREFHAKEFVEALFED</sequence>
<dbReference type="SMART" id="SM00028">
    <property type="entry name" value="TPR"/>
    <property type="match status" value="7"/>
</dbReference>
<dbReference type="SUPFAM" id="SSF52540">
    <property type="entry name" value="P-loop containing nucleoside triphosphate hydrolases"/>
    <property type="match status" value="1"/>
</dbReference>
<protein>
    <recommendedName>
        <fullName evidence="9">Signal recognition particle receptor FtsY</fullName>
        <shortName evidence="9">SRP receptor</shortName>
        <ecNumber evidence="9">3.6.5.4</ecNumber>
    </recommendedName>
</protein>
<evidence type="ECO:0000256" key="1">
    <source>
        <dbReference type="ARBA" id="ARBA00022475"/>
    </source>
</evidence>
<dbReference type="FunFam" id="1.20.120.140:FF:000002">
    <property type="entry name" value="Signal recognition particle receptor FtsY"/>
    <property type="match status" value="1"/>
</dbReference>
<dbReference type="GO" id="GO:0005886">
    <property type="term" value="C:plasma membrane"/>
    <property type="evidence" value="ECO:0007669"/>
    <property type="project" value="UniProtKB-SubCell"/>
</dbReference>
<comment type="caution">
    <text evidence="13">The sequence shown here is derived from an EMBL/GenBank/DDBJ whole genome shotgun (WGS) entry which is preliminary data.</text>
</comment>
<dbReference type="NCBIfam" id="TIGR00064">
    <property type="entry name" value="ftsY"/>
    <property type="match status" value="1"/>
</dbReference>
<feature type="coiled-coil region" evidence="11">
    <location>
        <begin position="453"/>
        <end position="511"/>
    </location>
</feature>
<dbReference type="GO" id="GO:0003924">
    <property type="term" value="F:GTPase activity"/>
    <property type="evidence" value="ECO:0007669"/>
    <property type="project" value="UniProtKB-UniRule"/>
</dbReference>
<keyword evidence="11" id="KW-0175">Coiled coil</keyword>
<dbReference type="SMART" id="SM00963">
    <property type="entry name" value="SRP54_N"/>
    <property type="match status" value="1"/>
</dbReference>
<evidence type="ECO:0000256" key="10">
    <source>
        <dbReference type="PROSITE-ProRule" id="PRU00339"/>
    </source>
</evidence>
<keyword evidence="3 9" id="KW-0547">Nucleotide-binding</keyword>
<dbReference type="Gene3D" id="3.40.50.300">
    <property type="entry name" value="P-loop containing nucleotide triphosphate hydrolases"/>
    <property type="match status" value="1"/>
</dbReference>
<accession>A0A2G6KA07</accession>
<dbReference type="InterPro" id="IPR027417">
    <property type="entry name" value="P-loop_NTPase"/>
</dbReference>
<dbReference type="PANTHER" id="PTHR43134">
    <property type="entry name" value="SIGNAL RECOGNITION PARTICLE RECEPTOR SUBUNIT ALPHA"/>
    <property type="match status" value="1"/>
</dbReference>
<dbReference type="InterPro" id="IPR011990">
    <property type="entry name" value="TPR-like_helical_dom_sf"/>
</dbReference>
<dbReference type="Pfam" id="PF13174">
    <property type="entry name" value="TPR_6"/>
    <property type="match status" value="1"/>
</dbReference>
<dbReference type="Pfam" id="PF00448">
    <property type="entry name" value="SRP54"/>
    <property type="match status" value="1"/>
</dbReference>
<keyword evidence="1 9" id="KW-1003">Cell membrane</keyword>
<evidence type="ECO:0000256" key="2">
    <source>
        <dbReference type="ARBA" id="ARBA00022490"/>
    </source>
</evidence>
<dbReference type="AlphaFoldDB" id="A0A2G6KA07"/>
<evidence type="ECO:0000256" key="6">
    <source>
        <dbReference type="ARBA" id="ARBA00023136"/>
    </source>
</evidence>
<comment type="subunit">
    <text evidence="9">Part of the signal recognition particle protein translocation system, which is composed of SRP and FtsY.</text>
</comment>
<evidence type="ECO:0000313" key="13">
    <source>
        <dbReference type="EMBL" id="PIE32546.1"/>
    </source>
</evidence>
<dbReference type="PROSITE" id="PS50005">
    <property type="entry name" value="TPR"/>
    <property type="match status" value="4"/>
</dbReference>
<evidence type="ECO:0000256" key="3">
    <source>
        <dbReference type="ARBA" id="ARBA00022741"/>
    </source>
</evidence>
<dbReference type="SUPFAM" id="SSF47364">
    <property type="entry name" value="Domain of the SRP/SRP receptor G-proteins"/>
    <property type="match status" value="1"/>
</dbReference>
<dbReference type="InterPro" id="IPR036225">
    <property type="entry name" value="SRP/SRP_N"/>
</dbReference>
<evidence type="ECO:0000313" key="14">
    <source>
        <dbReference type="Proteomes" id="UP000230821"/>
    </source>
</evidence>
<feature type="repeat" description="TPR" evidence="10">
    <location>
        <begin position="375"/>
        <end position="408"/>
    </location>
</feature>
<dbReference type="PROSITE" id="PS00300">
    <property type="entry name" value="SRP54"/>
    <property type="match status" value="1"/>
</dbReference>
<dbReference type="SMART" id="SM00382">
    <property type="entry name" value="AAA"/>
    <property type="match status" value="1"/>
</dbReference>
<dbReference type="InterPro" id="IPR013822">
    <property type="entry name" value="Signal_recog_particl_SRP54_hlx"/>
</dbReference>
<name>A0A2G6KA07_9BACT</name>
<dbReference type="SMART" id="SM00962">
    <property type="entry name" value="SRP54"/>
    <property type="match status" value="1"/>
</dbReference>
<feature type="binding site" evidence="9">
    <location>
        <begin position="695"/>
        <end position="699"/>
    </location>
    <ligand>
        <name>GTP</name>
        <dbReference type="ChEBI" id="CHEBI:37565"/>
    </ligand>
</feature>
<dbReference type="GO" id="GO:0005525">
    <property type="term" value="F:GTP binding"/>
    <property type="evidence" value="ECO:0007669"/>
    <property type="project" value="UniProtKB-UniRule"/>
</dbReference>